<proteinExistence type="predicted"/>
<accession>A0ABQ3V768</accession>
<name>A0ABQ3V768_9CHLR</name>
<dbReference type="Proteomes" id="UP000654345">
    <property type="component" value="Unassembled WGS sequence"/>
</dbReference>
<protein>
    <submittedName>
        <fullName evidence="1">Uncharacterized protein</fullName>
    </submittedName>
</protein>
<organism evidence="1 2">
    <name type="scientific">Ktedonobacter robiniae</name>
    <dbReference type="NCBI Taxonomy" id="2778365"/>
    <lineage>
        <taxon>Bacteria</taxon>
        <taxon>Bacillati</taxon>
        <taxon>Chloroflexota</taxon>
        <taxon>Ktedonobacteria</taxon>
        <taxon>Ktedonobacterales</taxon>
        <taxon>Ktedonobacteraceae</taxon>
        <taxon>Ktedonobacter</taxon>
    </lineage>
</organism>
<evidence type="ECO:0000313" key="1">
    <source>
        <dbReference type="EMBL" id="GHO60844.1"/>
    </source>
</evidence>
<keyword evidence="2" id="KW-1185">Reference proteome</keyword>
<reference evidence="1 2" key="1">
    <citation type="journal article" date="2021" name="Int. J. Syst. Evol. Microbiol.">
        <title>Reticulibacter mediterranei gen. nov., sp. nov., within the new family Reticulibacteraceae fam. nov., and Ktedonospora formicarum gen. nov., sp. nov., Ktedonobacter robiniae sp. nov., Dictyobacter formicarum sp. nov. and Dictyobacter arantiisoli sp. nov., belonging to the class Ktedonobacteria.</title>
        <authorList>
            <person name="Yabe S."/>
            <person name="Zheng Y."/>
            <person name="Wang C.M."/>
            <person name="Sakai Y."/>
            <person name="Abe K."/>
            <person name="Yokota A."/>
            <person name="Donadio S."/>
            <person name="Cavaletti L."/>
            <person name="Monciardini P."/>
        </authorList>
    </citation>
    <scope>NUCLEOTIDE SEQUENCE [LARGE SCALE GENOMIC DNA]</scope>
    <source>
        <strain evidence="1 2">SOSP1-30</strain>
    </source>
</reference>
<sequence length="83" mass="9646">MFFRRSCRILKNDAFLKGCDHMRHWSANVGQICFFDGFLQEMFKKRTEAVVARTTLMIGRDQAYECLRDSLGSDESNAKPYEG</sequence>
<dbReference type="EMBL" id="BNJG01000006">
    <property type="protein sequence ID" value="GHO60844.1"/>
    <property type="molecule type" value="Genomic_DNA"/>
</dbReference>
<comment type="caution">
    <text evidence="1">The sequence shown here is derived from an EMBL/GenBank/DDBJ whole genome shotgun (WGS) entry which is preliminary data.</text>
</comment>
<gene>
    <name evidence="1" type="ORF">KSB_93190</name>
</gene>
<evidence type="ECO:0000313" key="2">
    <source>
        <dbReference type="Proteomes" id="UP000654345"/>
    </source>
</evidence>